<keyword evidence="1" id="KW-0472">Membrane</keyword>
<dbReference type="AlphaFoldDB" id="A0A1I3QDI5"/>
<feature type="transmembrane region" description="Helical" evidence="1">
    <location>
        <begin position="61"/>
        <end position="80"/>
    </location>
</feature>
<dbReference type="Proteomes" id="UP000183299">
    <property type="component" value="Unassembled WGS sequence"/>
</dbReference>
<proteinExistence type="predicted"/>
<keyword evidence="1" id="KW-0812">Transmembrane</keyword>
<keyword evidence="1" id="KW-1133">Transmembrane helix</keyword>
<evidence type="ECO:0000313" key="2">
    <source>
        <dbReference type="EMBL" id="SFJ31411.1"/>
    </source>
</evidence>
<evidence type="ECO:0000313" key="3">
    <source>
        <dbReference type="Proteomes" id="UP000183299"/>
    </source>
</evidence>
<name>A0A1I3QDI5_9RHOB</name>
<evidence type="ECO:0000256" key="1">
    <source>
        <dbReference type="SAM" id="Phobius"/>
    </source>
</evidence>
<reference evidence="2 3" key="1">
    <citation type="submission" date="2016-10" db="EMBL/GenBank/DDBJ databases">
        <authorList>
            <person name="de Groot N.N."/>
        </authorList>
    </citation>
    <scope>NUCLEOTIDE SEQUENCE [LARGE SCALE GENOMIC DNA]</scope>
    <source>
        <strain evidence="2 3">CGMCC 1.8891</strain>
    </source>
</reference>
<feature type="transmembrane region" description="Helical" evidence="1">
    <location>
        <begin position="114"/>
        <end position="135"/>
    </location>
</feature>
<feature type="transmembrane region" description="Helical" evidence="1">
    <location>
        <begin position="86"/>
        <end position="107"/>
    </location>
</feature>
<organism evidence="2 3">
    <name type="scientific">Celeribacter halophilus</name>
    <dbReference type="NCBI Taxonomy" id="576117"/>
    <lineage>
        <taxon>Bacteria</taxon>
        <taxon>Pseudomonadati</taxon>
        <taxon>Pseudomonadota</taxon>
        <taxon>Alphaproteobacteria</taxon>
        <taxon>Rhodobacterales</taxon>
        <taxon>Roseobacteraceae</taxon>
        <taxon>Celeribacter</taxon>
    </lineage>
</organism>
<sequence>MNGLFCAALCHSVSNRLRILRKTQRDLPDMLTLHSLRNLVIAGLVGEISFELYAWLISPVLFGVALAPANLVIALIKIAFGVTLPHWAGFLVHFTIGAVGFGAFVWLTHLVTRFNLILSGAVAGFVLWFVAQGMLAPVVGRSFMMGFGAYTQSSFIGHVGMATLMGYVMVRLQTRQARIAV</sequence>
<dbReference type="STRING" id="576117.SAMN04488138_103302"/>
<feature type="transmembrane region" description="Helical" evidence="1">
    <location>
        <begin position="147"/>
        <end position="170"/>
    </location>
</feature>
<gene>
    <name evidence="2" type="ORF">SAMN04488138_103302</name>
</gene>
<accession>A0A1I3QDI5</accession>
<dbReference type="EMBL" id="FORY01000003">
    <property type="protein sequence ID" value="SFJ31411.1"/>
    <property type="molecule type" value="Genomic_DNA"/>
</dbReference>
<keyword evidence="3" id="KW-1185">Reference proteome</keyword>
<protein>
    <submittedName>
        <fullName evidence="2">Uncharacterized protein</fullName>
    </submittedName>
</protein>